<gene>
    <name evidence="3" type="ORF">SAMN05421842_1157</name>
</gene>
<evidence type="ECO:0000256" key="2">
    <source>
        <dbReference type="SAM" id="Phobius"/>
    </source>
</evidence>
<dbReference type="Proteomes" id="UP000199263">
    <property type="component" value="Unassembled WGS sequence"/>
</dbReference>
<dbReference type="AlphaFoldDB" id="A0A1I1NM70"/>
<sequence>MAGREYDYIKGNTVVKPSRKSVVTKPKKKQSDLQRVKKSKNKRVKNETIETRKSTLMISIVILSLGIFVIGGDAKVYNMQKKVTDVSTQISSAQETNEALKVKLLKFGSLENIKKNSEEKLSMIVPTKKDIAKIDFSENYFENVRK</sequence>
<keyword evidence="2" id="KW-0812">Transmembrane</keyword>
<evidence type="ECO:0000313" key="3">
    <source>
        <dbReference type="EMBL" id="SFC95833.1"/>
    </source>
</evidence>
<dbReference type="STRING" id="119641.SAMN05421842_1157"/>
<protein>
    <recommendedName>
        <fullName evidence="5">Cell division protein FtsL</fullName>
    </recommendedName>
</protein>
<accession>A0A1I1NM70</accession>
<evidence type="ECO:0000313" key="4">
    <source>
        <dbReference type="Proteomes" id="UP000199263"/>
    </source>
</evidence>
<dbReference type="EMBL" id="FOMG01000015">
    <property type="protein sequence ID" value="SFC95833.1"/>
    <property type="molecule type" value="Genomic_DNA"/>
</dbReference>
<keyword evidence="2" id="KW-0472">Membrane</keyword>
<reference evidence="3 4" key="1">
    <citation type="submission" date="2016-10" db="EMBL/GenBank/DDBJ databases">
        <authorList>
            <person name="de Groot N.N."/>
        </authorList>
    </citation>
    <scope>NUCLEOTIDE SEQUENCE [LARGE SCALE GENOMIC DNA]</scope>
    <source>
        <strain evidence="3 4">DSM 12992</strain>
    </source>
</reference>
<evidence type="ECO:0008006" key="5">
    <source>
        <dbReference type="Google" id="ProtNLM"/>
    </source>
</evidence>
<dbReference type="OrthoDB" id="1934437at2"/>
<keyword evidence="2" id="KW-1133">Transmembrane helix</keyword>
<feature type="transmembrane region" description="Helical" evidence="2">
    <location>
        <begin position="54"/>
        <end position="72"/>
    </location>
</feature>
<keyword evidence="4" id="KW-1185">Reference proteome</keyword>
<organism evidence="3 4">
    <name type="scientific">Clostridium uliginosum</name>
    <dbReference type="NCBI Taxonomy" id="119641"/>
    <lineage>
        <taxon>Bacteria</taxon>
        <taxon>Bacillati</taxon>
        <taxon>Bacillota</taxon>
        <taxon>Clostridia</taxon>
        <taxon>Eubacteriales</taxon>
        <taxon>Clostridiaceae</taxon>
        <taxon>Clostridium</taxon>
    </lineage>
</organism>
<feature type="region of interest" description="Disordered" evidence="1">
    <location>
        <begin position="18"/>
        <end position="46"/>
    </location>
</feature>
<name>A0A1I1NM70_9CLOT</name>
<proteinExistence type="predicted"/>
<evidence type="ECO:0000256" key="1">
    <source>
        <dbReference type="SAM" id="MobiDB-lite"/>
    </source>
</evidence>